<dbReference type="RefSeq" id="XP_003849391.1">
    <property type="nucleotide sequence ID" value="XM_003849343.1"/>
</dbReference>
<organism evidence="2 3">
    <name type="scientific">Zymoseptoria tritici (strain CBS 115943 / IPO323)</name>
    <name type="common">Speckled leaf blotch fungus</name>
    <name type="synonym">Septoria tritici</name>
    <dbReference type="NCBI Taxonomy" id="336722"/>
    <lineage>
        <taxon>Eukaryota</taxon>
        <taxon>Fungi</taxon>
        <taxon>Dikarya</taxon>
        <taxon>Ascomycota</taxon>
        <taxon>Pezizomycotina</taxon>
        <taxon>Dothideomycetes</taxon>
        <taxon>Dothideomycetidae</taxon>
        <taxon>Mycosphaerellales</taxon>
        <taxon>Mycosphaerellaceae</taxon>
        <taxon>Zymoseptoria</taxon>
    </lineage>
</organism>
<proteinExistence type="predicted"/>
<dbReference type="Proteomes" id="UP000008062">
    <property type="component" value="Chromosome 9"/>
</dbReference>
<evidence type="ECO:0000313" key="2">
    <source>
        <dbReference type="EMBL" id="EGP84367.1"/>
    </source>
</evidence>
<feature type="signal peptide" evidence="1">
    <location>
        <begin position="1"/>
        <end position="18"/>
    </location>
</feature>
<evidence type="ECO:0000256" key="1">
    <source>
        <dbReference type="SAM" id="SignalP"/>
    </source>
</evidence>
<keyword evidence="1" id="KW-0732">Signal</keyword>
<feature type="chain" id="PRO_5003391713" evidence="1">
    <location>
        <begin position="19"/>
        <end position="126"/>
    </location>
</feature>
<dbReference type="GeneID" id="13402517"/>
<dbReference type="KEGG" id="ztr:MYCGRDRAFT_95712"/>
<dbReference type="InParanoid" id="F9XK73"/>
<reference evidence="2 3" key="1">
    <citation type="journal article" date="2011" name="PLoS Genet.">
        <title>Finished genome of the fungal wheat pathogen Mycosphaerella graminicola reveals dispensome structure, chromosome plasticity, and stealth pathogenesis.</title>
        <authorList>
            <person name="Goodwin S.B."/>
            <person name="Ben M'barek S."/>
            <person name="Dhillon B."/>
            <person name="Wittenberg A.H.J."/>
            <person name="Crane C.F."/>
            <person name="Hane J.K."/>
            <person name="Foster A.J."/>
            <person name="Van der Lee T.A.J."/>
            <person name="Grimwood J."/>
            <person name="Aerts A."/>
            <person name="Antoniw J."/>
            <person name="Bailey A."/>
            <person name="Bluhm B."/>
            <person name="Bowler J."/>
            <person name="Bristow J."/>
            <person name="van der Burgt A."/>
            <person name="Canto-Canche B."/>
            <person name="Churchill A.C.L."/>
            <person name="Conde-Ferraez L."/>
            <person name="Cools H.J."/>
            <person name="Coutinho P.M."/>
            <person name="Csukai M."/>
            <person name="Dehal P."/>
            <person name="De Wit P."/>
            <person name="Donzelli B."/>
            <person name="van de Geest H.C."/>
            <person name="van Ham R.C.H.J."/>
            <person name="Hammond-Kosack K.E."/>
            <person name="Henrissat B."/>
            <person name="Kilian A."/>
            <person name="Kobayashi A.K."/>
            <person name="Koopmann E."/>
            <person name="Kourmpetis Y."/>
            <person name="Kuzniar A."/>
            <person name="Lindquist E."/>
            <person name="Lombard V."/>
            <person name="Maliepaard C."/>
            <person name="Martins N."/>
            <person name="Mehrabi R."/>
            <person name="Nap J.P.H."/>
            <person name="Ponomarenko A."/>
            <person name="Rudd J.J."/>
            <person name="Salamov A."/>
            <person name="Schmutz J."/>
            <person name="Schouten H.J."/>
            <person name="Shapiro H."/>
            <person name="Stergiopoulos I."/>
            <person name="Torriani S.F.F."/>
            <person name="Tu H."/>
            <person name="de Vries R.P."/>
            <person name="Waalwijk C."/>
            <person name="Ware S.B."/>
            <person name="Wiebenga A."/>
            <person name="Zwiers L.-H."/>
            <person name="Oliver R.P."/>
            <person name="Grigoriev I.V."/>
            <person name="Kema G.H.J."/>
        </authorList>
    </citation>
    <scope>NUCLEOTIDE SEQUENCE [LARGE SCALE GENOMIC DNA]</scope>
    <source>
        <strain evidence="3">CBS 115943 / IPO323</strain>
    </source>
</reference>
<keyword evidence="3" id="KW-1185">Reference proteome</keyword>
<name>F9XK73_ZYMTI</name>
<dbReference type="AlphaFoldDB" id="F9XK73"/>
<sequence>MQPISIILLALSANLALASVLTPPGLEKRLGCIWTNCCGEGIKGRHCLGDYQECPKGTQWIVATPPAQQLIAKQTSRFASVAGGMAEEKTREVKVARRRAGSDVPLEEINCGRSGALMLKRGALYE</sequence>
<accession>F9XK73</accession>
<evidence type="ECO:0000313" key="3">
    <source>
        <dbReference type="Proteomes" id="UP000008062"/>
    </source>
</evidence>
<dbReference type="EMBL" id="CM001204">
    <property type="protein sequence ID" value="EGP84367.1"/>
    <property type="molecule type" value="Genomic_DNA"/>
</dbReference>
<dbReference type="HOGENOM" id="CLU_1983336_0_0_1"/>
<gene>
    <name evidence="2" type="ORF">MYCGRDRAFT_95712</name>
</gene>
<protein>
    <submittedName>
        <fullName evidence="2">Uncharacterized protein</fullName>
    </submittedName>
</protein>